<dbReference type="InterPro" id="IPR001623">
    <property type="entry name" value="DnaJ_domain"/>
</dbReference>
<evidence type="ECO:0000313" key="8">
    <source>
        <dbReference type="Proteomes" id="UP000230775"/>
    </source>
</evidence>
<dbReference type="Gene3D" id="1.10.287.110">
    <property type="entry name" value="DnaJ domain"/>
    <property type="match status" value="1"/>
</dbReference>
<evidence type="ECO:0000256" key="3">
    <source>
        <dbReference type="ARBA" id="ARBA00022771"/>
    </source>
</evidence>
<feature type="domain" description="J" evidence="6">
    <location>
        <begin position="6"/>
        <end position="70"/>
    </location>
</feature>
<dbReference type="InterPro" id="IPR008971">
    <property type="entry name" value="HSP40/DnaJ_pept-bd"/>
</dbReference>
<organism evidence="7 8">
    <name type="scientific">Candidatus Shapirobacteria bacterium CG09_land_8_20_14_0_10_39_12</name>
    <dbReference type="NCBI Taxonomy" id="1974885"/>
    <lineage>
        <taxon>Bacteria</taxon>
        <taxon>Candidatus Shapironibacteriota</taxon>
    </lineage>
</organism>
<dbReference type="PROSITE" id="PS00636">
    <property type="entry name" value="DNAJ_1"/>
    <property type="match status" value="1"/>
</dbReference>
<dbReference type="PANTHER" id="PTHR43096">
    <property type="entry name" value="DNAJ HOMOLOG 1, MITOCHONDRIAL-RELATED"/>
    <property type="match status" value="1"/>
</dbReference>
<dbReference type="SUPFAM" id="SSF46565">
    <property type="entry name" value="Chaperone J-domain"/>
    <property type="match status" value="1"/>
</dbReference>
<sequence>MTTKRDYYEVLGVKKTASEAELKAAYRKQALAWHPDRNKASDAETRFKEVNEAYEILSNKDKRSAYDQFGHSAFEPGGGFGGSQGPFGGQARNYQQGPFNYTYTTYGGEQGPDLGFDFGGFSDPFEIFAQFFGGASPFGGNRASRKQRYGISLAFMEAAKGVEKEVEIEGKRRKIKIPAGVDDGSVVNFGDFYLTIDVKTDKTFKREGLDVYVEKKISFSEAVLGAIIEVPTIDGSVNLRVRSGTQPGTMVRLRGKGIKNPRGGATGDEYIRLSVIVPEKLSRRQREILEEFEES</sequence>
<dbReference type="Gene3D" id="2.60.260.20">
    <property type="entry name" value="Urease metallochaperone UreE, N-terminal domain"/>
    <property type="match status" value="2"/>
</dbReference>
<keyword evidence="5" id="KW-0143">Chaperone</keyword>
<dbReference type="GO" id="GO:0008270">
    <property type="term" value="F:zinc ion binding"/>
    <property type="evidence" value="ECO:0007669"/>
    <property type="project" value="UniProtKB-KW"/>
</dbReference>
<dbReference type="GO" id="GO:0042026">
    <property type="term" value="P:protein refolding"/>
    <property type="evidence" value="ECO:0007669"/>
    <property type="project" value="TreeGrafter"/>
</dbReference>
<dbReference type="FunFam" id="2.60.260.20:FF:000005">
    <property type="entry name" value="Chaperone protein dnaJ 1, mitochondrial"/>
    <property type="match status" value="1"/>
</dbReference>
<dbReference type="CDD" id="cd10747">
    <property type="entry name" value="DnaJ_C"/>
    <property type="match status" value="1"/>
</dbReference>
<dbReference type="EMBL" id="PEZI01000031">
    <property type="protein sequence ID" value="PIS14670.1"/>
    <property type="molecule type" value="Genomic_DNA"/>
</dbReference>
<evidence type="ECO:0000313" key="7">
    <source>
        <dbReference type="EMBL" id="PIS14670.1"/>
    </source>
</evidence>
<dbReference type="PANTHER" id="PTHR43096:SF48">
    <property type="entry name" value="CHAPERONE PROTEIN DNAJ"/>
    <property type="match status" value="1"/>
</dbReference>
<dbReference type="GO" id="GO:0051082">
    <property type="term" value="F:unfolded protein binding"/>
    <property type="evidence" value="ECO:0007669"/>
    <property type="project" value="InterPro"/>
</dbReference>
<proteinExistence type="predicted"/>
<keyword evidence="3" id="KW-0863">Zinc-finger</keyword>
<evidence type="ECO:0000256" key="4">
    <source>
        <dbReference type="ARBA" id="ARBA00022833"/>
    </source>
</evidence>
<dbReference type="InterPro" id="IPR018253">
    <property type="entry name" value="DnaJ_domain_CS"/>
</dbReference>
<comment type="caution">
    <text evidence="7">The sequence shown here is derived from an EMBL/GenBank/DDBJ whole genome shotgun (WGS) entry which is preliminary data.</text>
</comment>
<reference evidence="8" key="1">
    <citation type="submission" date="2017-09" db="EMBL/GenBank/DDBJ databases">
        <title>Depth-based differentiation of microbial function through sediment-hosted aquifers and enrichment of novel symbionts in the deep terrestrial subsurface.</title>
        <authorList>
            <person name="Probst A.J."/>
            <person name="Ladd B."/>
            <person name="Jarett J.K."/>
            <person name="Geller-Mcgrath D.E."/>
            <person name="Sieber C.M.K."/>
            <person name="Emerson J.B."/>
            <person name="Anantharaman K."/>
            <person name="Thomas B.C."/>
            <person name="Malmstrom R."/>
            <person name="Stieglmeier M."/>
            <person name="Klingl A."/>
            <person name="Woyke T."/>
            <person name="Ryan C.M."/>
            <person name="Banfield J.F."/>
        </authorList>
    </citation>
    <scope>NUCLEOTIDE SEQUENCE [LARGE SCALE GENOMIC DNA]</scope>
</reference>
<gene>
    <name evidence="7" type="ORF">COT64_01375</name>
</gene>
<dbReference type="PRINTS" id="PR00625">
    <property type="entry name" value="JDOMAIN"/>
</dbReference>
<evidence type="ECO:0000256" key="5">
    <source>
        <dbReference type="ARBA" id="ARBA00023186"/>
    </source>
</evidence>
<dbReference type="InterPro" id="IPR002939">
    <property type="entry name" value="DnaJ_C"/>
</dbReference>
<dbReference type="Pfam" id="PF00226">
    <property type="entry name" value="DnaJ"/>
    <property type="match status" value="1"/>
</dbReference>
<evidence type="ECO:0000259" key="6">
    <source>
        <dbReference type="PROSITE" id="PS50076"/>
    </source>
</evidence>
<protein>
    <submittedName>
        <fullName evidence="7">Molecular chaperone DnaJ</fullName>
    </submittedName>
</protein>
<dbReference type="Proteomes" id="UP000230775">
    <property type="component" value="Unassembled WGS sequence"/>
</dbReference>
<name>A0A2H0WPU2_9BACT</name>
<evidence type="ECO:0000256" key="2">
    <source>
        <dbReference type="ARBA" id="ARBA00022737"/>
    </source>
</evidence>
<dbReference type="SUPFAM" id="SSF49493">
    <property type="entry name" value="HSP40/DnaJ peptide-binding domain"/>
    <property type="match status" value="2"/>
</dbReference>
<keyword evidence="1" id="KW-0479">Metal-binding</keyword>
<keyword evidence="4" id="KW-0862">Zinc</keyword>
<keyword evidence="2" id="KW-0677">Repeat</keyword>
<dbReference type="AlphaFoldDB" id="A0A2H0WPU2"/>
<accession>A0A2H0WPU2</accession>
<evidence type="ECO:0000256" key="1">
    <source>
        <dbReference type="ARBA" id="ARBA00022723"/>
    </source>
</evidence>
<dbReference type="CDD" id="cd06257">
    <property type="entry name" value="DnaJ"/>
    <property type="match status" value="1"/>
</dbReference>
<dbReference type="Pfam" id="PF01556">
    <property type="entry name" value="DnaJ_C"/>
    <property type="match status" value="1"/>
</dbReference>
<dbReference type="GO" id="GO:0005737">
    <property type="term" value="C:cytoplasm"/>
    <property type="evidence" value="ECO:0007669"/>
    <property type="project" value="TreeGrafter"/>
</dbReference>
<dbReference type="InterPro" id="IPR036869">
    <property type="entry name" value="J_dom_sf"/>
</dbReference>
<dbReference type="PROSITE" id="PS50076">
    <property type="entry name" value="DNAJ_2"/>
    <property type="match status" value="1"/>
</dbReference>
<dbReference type="SMART" id="SM00271">
    <property type="entry name" value="DnaJ"/>
    <property type="match status" value="1"/>
</dbReference>